<feature type="compositionally biased region" description="Basic and acidic residues" evidence="1">
    <location>
        <begin position="591"/>
        <end position="608"/>
    </location>
</feature>
<dbReference type="OMA" id="VGTWDTN"/>
<evidence type="ECO:0000313" key="2">
    <source>
        <dbReference type="EMBL" id="CBX95495.1"/>
    </source>
</evidence>
<evidence type="ECO:0000313" key="3">
    <source>
        <dbReference type="Proteomes" id="UP000002668"/>
    </source>
</evidence>
<feature type="compositionally biased region" description="Basic and acidic residues" evidence="1">
    <location>
        <begin position="556"/>
        <end position="565"/>
    </location>
</feature>
<feature type="compositionally biased region" description="Polar residues" evidence="1">
    <location>
        <begin position="487"/>
        <end position="498"/>
    </location>
</feature>
<feature type="region of interest" description="Disordered" evidence="1">
    <location>
        <begin position="631"/>
        <end position="716"/>
    </location>
</feature>
<dbReference type="HOGENOM" id="CLU_385899_0_0_1"/>
<name>E4ZV69_LEPMJ</name>
<dbReference type="VEuPathDB" id="FungiDB:LEMA_P026470.1"/>
<dbReference type="Proteomes" id="UP000002668">
    <property type="component" value="Genome"/>
</dbReference>
<gene>
    <name evidence="2" type="ORF">LEMA_P026470.1</name>
</gene>
<feature type="compositionally biased region" description="Polar residues" evidence="1">
    <location>
        <begin position="424"/>
        <end position="449"/>
    </location>
</feature>
<dbReference type="eggNOG" id="ENOG502S3YY">
    <property type="taxonomic scope" value="Eukaryota"/>
</dbReference>
<feature type="compositionally biased region" description="Low complexity" evidence="1">
    <location>
        <begin position="511"/>
        <end position="523"/>
    </location>
</feature>
<dbReference type="STRING" id="985895.E4ZV69"/>
<dbReference type="InParanoid" id="E4ZV69"/>
<feature type="compositionally biased region" description="Polar residues" evidence="1">
    <location>
        <begin position="684"/>
        <end position="699"/>
    </location>
</feature>
<feature type="compositionally biased region" description="Polar residues" evidence="1">
    <location>
        <begin position="706"/>
        <end position="716"/>
    </location>
</feature>
<feature type="compositionally biased region" description="Pro residues" evidence="1">
    <location>
        <begin position="316"/>
        <end position="332"/>
    </location>
</feature>
<keyword evidence="3" id="KW-1185">Reference proteome</keyword>
<dbReference type="AlphaFoldDB" id="E4ZV69"/>
<feature type="compositionally biased region" description="Basic and acidic residues" evidence="1">
    <location>
        <begin position="648"/>
        <end position="682"/>
    </location>
</feature>
<reference evidence="3" key="1">
    <citation type="journal article" date="2011" name="Nat. Commun.">
        <title>Effector diversification within compartments of the Leptosphaeria maculans genome affected by Repeat-Induced Point mutations.</title>
        <authorList>
            <person name="Rouxel T."/>
            <person name="Grandaubert J."/>
            <person name="Hane J.K."/>
            <person name="Hoede C."/>
            <person name="van de Wouw A.P."/>
            <person name="Couloux A."/>
            <person name="Dominguez V."/>
            <person name="Anthouard V."/>
            <person name="Bally P."/>
            <person name="Bourras S."/>
            <person name="Cozijnsen A.J."/>
            <person name="Ciuffetti L.M."/>
            <person name="Degrave A."/>
            <person name="Dilmaghani A."/>
            <person name="Duret L."/>
            <person name="Fudal I."/>
            <person name="Goodwin S.B."/>
            <person name="Gout L."/>
            <person name="Glaser N."/>
            <person name="Linglin J."/>
            <person name="Kema G.H.J."/>
            <person name="Lapalu N."/>
            <person name="Lawrence C.B."/>
            <person name="May K."/>
            <person name="Meyer M."/>
            <person name="Ollivier B."/>
            <person name="Poulain J."/>
            <person name="Schoch C.L."/>
            <person name="Simon A."/>
            <person name="Spatafora J.W."/>
            <person name="Stachowiak A."/>
            <person name="Turgeon B.G."/>
            <person name="Tyler B.M."/>
            <person name="Vincent D."/>
            <person name="Weissenbach J."/>
            <person name="Amselem J."/>
            <person name="Quesneville H."/>
            <person name="Oliver R.P."/>
            <person name="Wincker P."/>
            <person name="Balesdent M.-H."/>
            <person name="Howlett B.J."/>
        </authorList>
    </citation>
    <scope>NUCLEOTIDE SEQUENCE [LARGE SCALE GENOMIC DNA]</scope>
    <source>
        <strain evidence="3">JN3 / isolate v23.1.3 / race Av1-4-5-6-7-8</strain>
    </source>
</reference>
<protein>
    <submittedName>
        <fullName evidence="2">Predicted protein</fullName>
    </submittedName>
</protein>
<accession>E4ZV69</accession>
<dbReference type="EMBL" id="FP929127">
    <property type="protein sequence ID" value="CBX95495.1"/>
    <property type="molecule type" value="Genomic_DNA"/>
</dbReference>
<evidence type="ECO:0000256" key="1">
    <source>
        <dbReference type="SAM" id="MobiDB-lite"/>
    </source>
</evidence>
<dbReference type="OrthoDB" id="6365728at2759"/>
<proteinExistence type="predicted"/>
<feature type="region of interest" description="Disordered" evidence="1">
    <location>
        <begin position="299"/>
        <end position="619"/>
    </location>
</feature>
<feature type="compositionally biased region" description="Pro residues" evidence="1">
    <location>
        <begin position="457"/>
        <end position="466"/>
    </location>
</feature>
<organism evidence="3">
    <name type="scientific">Leptosphaeria maculans (strain JN3 / isolate v23.1.3 / race Av1-4-5-6-7-8)</name>
    <name type="common">Blackleg fungus</name>
    <name type="synonym">Phoma lingam</name>
    <dbReference type="NCBI Taxonomy" id="985895"/>
    <lineage>
        <taxon>Eukaryota</taxon>
        <taxon>Fungi</taxon>
        <taxon>Dikarya</taxon>
        <taxon>Ascomycota</taxon>
        <taxon>Pezizomycotina</taxon>
        <taxon>Dothideomycetes</taxon>
        <taxon>Pleosporomycetidae</taxon>
        <taxon>Pleosporales</taxon>
        <taxon>Pleosporineae</taxon>
        <taxon>Leptosphaeriaceae</taxon>
        <taxon>Plenodomus</taxon>
        <taxon>Plenodomus lingam/Leptosphaeria maculans species complex</taxon>
    </lineage>
</organism>
<sequence>MDFWKLNWSTTHVSIHHLLVSFSQLQKQIIDLASTHFMHLPVRPPAEDLAQVPSNLPSFLGDTAASRQVRAAYIAHTISKLITYRVFGPFLFSLGTRYDKADSLFSSMSTHIRAKSTRKEAIWRQQTLLAAFTSSGAKQRINTAAGTVVEEIVNAIKHFADPKEEEGIKLAVKRIVKVAAETWRFARLEREMITAVMPALEDQEHSFTGPEYWPTYKPEGDRPEGTLIGSLVGVAPQSNEQPQLLLRLFPVIYREPKHENFHRDGEERDKGCIFHHGLALYSDADAVVTRTEELKSAGLPPYTTVTTSPSAEQGKFPPPACPPPREPLPSPPALRRSVPESAIEASEIGSLLAGSKSPPPSPEKPEKTYRRKKSTPPPPPSSIPSFDDTTPYKPVTAYKRPPPAPSDFASPRNLIGVLPPVESLANSHPPSSFSRTSIPLLGSSSPYSQRSRKAAPTYPPPPPPPETSQETFPEPSPMESAVLPESYSESTFDAQSTLDGPDTWELPTPPESRSSSPERTISPLLEAVDEIDDLQSRRSSRPTTASSRRRSTLTRRSVDIGKDGELPDINPEGSEIKRRGSTYTPSHRSTKSGDTDRTERTSKSEKSSKSGRPKSHYLCESRSAAVKALYPDGPLAGRSADVASKGSVKSEKRRDRDSRDSAKESTRDSTRDTKELRREKSESFILSDNGTWDTNSQSRVSEEANPPTTVVWQRFE</sequence>